<dbReference type="PANTHER" id="PTHR33936">
    <property type="entry name" value="PROTEIN CBG17840"/>
    <property type="match status" value="1"/>
</dbReference>
<evidence type="ECO:0000313" key="4">
    <source>
        <dbReference type="Proteomes" id="UP001159042"/>
    </source>
</evidence>
<reference evidence="3 4" key="1">
    <citation type="journal article" date="2023" name="Insect Mol. Biol.">
        <title>Genome sequencing provides insights into the evolution of gene families encoding plant cell wall-degrading enzymes in longhorned beetles.</title>
        <authorList>
            <person name="Shin N.R."/>
            <person name="Okamura Y."/>
            <person name="Kirsch R."/>
            <person name="Pauchet Y."/>
        </authorList>
    </citation>
    <scope>NUCLEOTIDE SEQUENCE [LARGE SCALE GENOMIC DNA]</scope>
    <source>
        <strain evidence="3">EAD_L_NR</strain>
    </source>
</reference>
<dbReference type="AlphaFoldDB" id="A0AAV8VJV8"/>
<keyword evidence="1" id="KW-0862">Zinc</keyword>
<dbReference type="PANTHER" id="PTHR33936:SF24">
    <property type="entry name" value="C2H2-TYPE DOMAIN-CONTAINING PROTEIN"/>
    <property type="match status" value="1"/>
</dbReference>
<name>A0AAV8VJV8_9CUCU</name>
<dbReference type="EMBL" id="JANEYG010000070">
    <property type="protein sequence ID" value="KAJ8914484.1"/>
    <property type="molecule type" value="Genomic_DNA"/>
</dbReference>
<gene>
    <name evidence="3" type="ORF">NQ315_002756</name>
</gene>
<dbReference type="PROSITE" id="PS50966">
    <property type="entry name" value="ZF_SWIM"/>
    <property type="match status" value="1"/>
</dbReference>
<comment type="caution">
    <text evidence="3">The sequence shown here is derived from an EMBL/GenBank/DDBJ whole genome shotgun (WGS) entry which is preliminary data.</text>
</comment>
<accession>A0AAV8VJV8</accession>
<dbReference type="InterPro" id="IPR018289">
    <property type="entry name" value="MULE_transposase_dom"/>
</dbReference>
<evidence type="ECO:0000259" key="2">
    <source>
        <dbReference type="PROSITE" id="PS50966"/>
    </source>
</evidence>
<keyword evidence="1" id="KW-0863">Zinc-finger</keyword>
<dbReference type="Proteomes" id="UP001159042">
    <property type="component" value="Unassembled WGS sequence"/>
</dbReference>
<dbReference type="InterPro" id="IPR052797">
    <property type="entry name" value="RegFact_GeneExpr_CellDeath"/>
</dbReference>
<dbReference type="GO" id="GO:0008270">
    <property type="term" value="F:zinc ion binding"/>
    <property type="evidence" value="ECO:0007669"/>
    <property type="project" value="UniProtKB-KW"/>
</dbReference>
<dbReference type="Pfam" id="PF10551">
    <property type="entry name" value="MULE"/>
    <property type="match status" value="1"/>
</dbReference>
<sequence>MRQLYANPDQAVVVIVEVVDNFFASCVHSYTSKAVLKKHIRVNHVIPSTNNISRRKANVSYCSVCQFSSCSFDILVSHYIDHHEIDIKTENYNFDNYDNFLTWKEDEEKRCKNRYVKKYGARATIKGCKRIIYYCHRSGFYKSKNTGKRHLKVQGSRKIGKYCPSRIFLKIKENGEVSVKYIVSHVGHNADLCHINLSTKERRNLASKIALRIPFESILDEVRNSACNEKEIRRLHLITRQDLRNIEKCFNLTSFRGIRHKNDATSVDSWARESEAVLFYKPQGTLNKDFPELRNDDFILIIMNESQKVVLEKYGKDCVCLDSTHSVNQYAFELTTLLVLDELHQGFPCSFMISNKTNETFMSIFFKCIKSNVSVQKPKTFMSDMAESFYNAWKAEMGPVNFRLFCAWHVDQAWRKQIKKIPVSFEIKKDIYKKLIILMQETDENTFLKMVENFLILLKCDNQLAEFAKYFEANYVKNIKCWAYCYRMHSGLNTNMHLERMHRTLKYIYLRGKKNKRIDTCIFSLMNFIRDKVFDRFISLNIGKVTTKISISRKRHKESLKIADNDIFYFERDNKWSVKSTNNPNSFYDIIPGNQNCDCRLECSDCRICIHKYLCSCIDSSIKWNICKHVHALARYINSKNCQESVTETENNNLEIVCSEKLIESEMLLTSLNELQHSQILTSTSRSSQNEEFQEAKKKYLLDLTQYIEQNINTPEELSLVKKITQPIKPTIEAFQQQPVLLPKPTNEPANKIIIPQRLYKTKKKSYLGWEVFKLTPCIYYCINNTLFLSLLEYEDKYAKKKRRHILTLTARLSADL</sequence>
<evidence type="ECO:0000313" key="3">
    <source>
        <dbReference type="EMBL" id="KAJ8914484.1"/>
    </source>
</evidence>
<organism evidence="3 4">
    <name type="scientific">Exocentrus adspersus</name>
    <dbReference type="NCBI Taxonomy" id="1586481"/>
    <lineage>
        <taxon>Eukaryota</taxon>
        <taxon>Metazoa</taxon>
        <taxon>Ecdysozoa</taxon>
        <taxon>Arthropoda</taxon>
        <taxon>Hexapoda</taxon>
        <taxon>Insecta</taxon>
        <taxon>Pterygota</taxon>
        <taxon>Neoptera</taxon>
        <taxon>Endopterygota</taxon>
        <taxon>Coleoptera</taxon>
        <taxon>Polyphaga</taxon>
        <taxon>Cucujiformia</taxon>
        <taxon>Chrysomeloidea</taxon>
        <taxon>Cerambycidae</taxon>
        <taxon>Lamiinae</taxon>
        <taxon>Acanthocinini</taxon>
        <taxon>Exocentrus</taxon>
    </lineage>
</organism>
<feature type="domain" description="SWIM-type" evidence="2">
    <location>
        <begin position="606"/>
        <end position="638"/>
    </location>
</feature>
<protein>
    <recommendedName>
        <fullName evidence="2">SWIM-type domain-containing protein</fullName>
    </recommendedName>
</protein>
<keyword evidence="1" id="KW-0479">Metal-binding</keyword>
<dbReference type="InterPro" id="IPR007527">
    <property type="entry name" value="Znf_SWIM"/>
</dbReference>
<evidence type="ECO:0000256" key="1">
    <source>
        <dbReference type="PROSITE-ProRule" id="PRU00325"/>
    </source>
</evidence>
<keyword evidence="4" id="KW-1185">Reference proteome</keyword>
<proteinExistence type="predicted"/>